<accession>A0ACB7YHQ6</accession>
<keyword evidence="2" id="KW-1185">Reference proteome</keyword>
<organism evidence="1 2">
    <name type="scientific">Vaccinium darrowii</name>
    <dbReference type="NCBI Taxonomy" id="229202"/>
    <lineage>
        <taxon>Eukaryota</taxon>
        <taxon>Viridiplantae</taxon>
        <taxon>Streptophyta</taxon>
        <taxon>Embryophyta</taxon>
        <taxon>Tracheophyta</taxon>
        <taxon>Spermatophyta</taxon>
        <taxon>Magnoliopsida</taxon>
        <taxon>eudicotyledons</taxon>
        <taxon>Gunneridae</taxon>
        <taxon>Pentapetalae</taxon>
        <taxon>asterids</taxon>
        <taxon>Ericales</taxon>
        <taxon>Ericaceae</taxon>
        <taxon>Vaccinioideae</taxon>
        <taxon>Vaccinieae</taxon>
        <taxon>Vaccinium</taxon>
    </lineage>
</organism>
<proteinExistence type="predicted"/>
<evidence type="ECO:0000313" key="1">
    <source>
        <dbReference type="EMBL" id="KAH7853116.1"/>
    </source>
</evidence>
<name>A0ACB7YHQ6_9ERIC</name>
<comment type="caution">
    <text evidence="1">The sequence shown here is derived from an EMBL/GenBank/DDBJ whole genome shotgun (WGS) entry which is preliminary data.</text>
</comment>
<evidence type="ECO:0000313" key="2">
    <source>
        <dbReference type="Proteomes" id="UP000828048"/>
    </source>
</evidence>
<gene>
    <name evidence="1" type="ORF">Vadar_033436</name>
</gene>
<dbReference type="Proteomes" id="UP000828048">
    <property type="component" value="Chromosome 8"/>
</dbReference>
<dbReference type="EMBL" id="CM037158">
    <property type="protein sequence ID" value="KAH7853116.1"/>
    <property type="molecule type" value="Genomic_DNA"/>
</dbReference>
<reference evidence="1 2" key="1">
    <citation type="journal article" date="2021" name="Hortic Res">
        <title>High-quality reference genome and annotation aids understanding of berry development for evergreen blueberry (Vaccinium darrowii).</title>
        <authorList>
            <person name="Yu J."/>
            <person name="Hulse-Kemp A.M."/>
            <person name="Babiker E."/>
            <person name="Staton M."/>
        </authorList>
    </citation>
    <scope>NUCLEOTIDE SEQUENCE [LARGE SCALE GENOMIC DNA]</scope>
    <source>
        <strain evidence="2">cv. NJ 8807/NJ 8810</strain>
        <tissue evidence="1">Young leaf</tissue>
    </source>
</reference>
<protein>
    <submittedName>
        <fullName evidence="1">Uncharacterized protein</fullName>
    </submittedName>
</protein>
<sequence length="95" mass="10376">MAHEPKRMKIDPTSSSRIASLPAETKHGVTTSMSTSAVHIAQTSDIHLKIQQAKNYAVAQARQEGCMANFRSFDSPFGNFLVPVIPTRSELGGQY</sequence>